<dbReference type="RefSeq" id="WP_245959623.1">
    <property type="nucleotide sequence ID" value="NZ_MASU01000001.1"/>
</dbReference>
<evidence type="ECO:0000259" key="3">
    <source>
        <dbReference type="Pfam" id="PF12229"/>
    </source>
</evidence>
<evidence type="ECO:0000313" key="4">
    <source>
        <dbReference type="EMBL" id="PXY38425.1"/>
    </source>
</evidence>
<dbReference type="Pfam" id="PF12229">
    <property type="entry name" value="PG_binding_4"/>
    <property type="match status" value="1"/>
</dbReference>
<keyword evidence="2" id="KW-0812">Transmembrane</keyword>
<name>A0A318LY88_9PSEU</name>
<evidence type="ECO:0000313" key="5">
    <source>
        <dbReference type="Proteomes" id="UP000247892"/>
    </source>
</evidence>
<dbReference type="Proteomes" id="UP000247892">
    <property type="component" value="Unassembled WGS sequence"/>
</dbReference>
<comment type="caution">
    <text evidence="4">The sequence shown here is derived from an EMBL/GenBank/DDBJ whole genome shotgun (WGS) entry which is preliminary data.</text>
</comment>
<keyword evidence="2" id="KW-1133">Transmembrane helix</keyword>
<dbReference type="Pfam" id="PF04294">
    <property type="entry name" value="VanW"/>
    <property type="match status" value="1"/>
</dbReference>
<gene>
    <name evidence="4" type="ORF">BA062_01350</name>
</gene>
<reference evidence="4 5" key="1">
    <citation type="submission" date="2016-07" db="EMBL/GenBank/DDBJ databases">
        <title>Draft genome sequence of Prauserella sp. YIM 121212, isolated from alkaline soil.</title>
        <authorList>
            <person name="Ruckert C."/>
            <person name="Albersmeier A."/>
            <person name="Jiang C.-L."/>
            <person name="Jiang Y."/>
            <person name="Kalinowski J."/>
            <person name="Schneider O."/>
            <person name="Winkler A."/>
            <person name="Zotchev S.B."/>
        </authorList>
    </citation>
    <scope>NUCLEOTIDE SEQUENCE [LARGE SCALE GENOMIC DNA]</scope>
    <source>
        <strain evidence="4 5">YIM 121212</strain>
    </source>
</reference>
<accession>A0A318LY88</accession>
<dbReference type="PANTHER" id="PTHR35788:SF1">
    <property type="entry name" value="EXPORTED PROTEIN"/>
    <property type="match status" value="1"/>
</dbReference>
<organism evidence="4 5">
    <name type="scientific">Prauserella flavalba</name>
    <dbReference type="NCBI Taxonomy" id="1477506"/>
    <lineage>
        <taxon>Bacteria</taxon>
        <taxon>Bacillati</taxon>
        <taxon>Actinomycetota</taxon>
        <taxon>Actinomycetes</taxon>
        <taxon>Pseudonocardiales</taxon>
        <taxon>Pseudonocardiaceae</taxon>
        <taxon>Prauserella</taxon>
    </lineage>
</organism>
<dbReference type="AlphaFoldDB" id="A0A318LY88"/>
<proteinExistence type="predicted"/>
<evidence type="ECO:0000256" key="1">
    <source>
        <dbReference type="SAM" id="MobiDB-lite"/>
    </source>
</evidence>
<dbReference type="PANTHER" id="PTHR35788">
    <property type="entry name" value="EXPORTED PROTEIN-RELATED"/>
    <property type="match status" value="1"/>
</dbReference>
<protein>
    <recommendedName>
        <fullName evidence="3">YoaR-like putative peptidoglycan binding domain-containing protein</fullName>
    </recommendedName>
</protein>
<sequence>MREEHFWPDWDTDPMPKAAPQAFSAYPQAGTDDDELIEELLQPEQPRRPPSAGKRVRRGLGKAFMLAGGAAVAFVLLYAADLFFTAGDVPRGVTVSGVDVGGMTPSSAEDTLRRELEPRLTEPLTIRAGDVETTLEPENAGLSLDWRATVERAGSQPLNPLTRIASFFTSREVGVVSEADDQQLRQALRTLADKRIDYPVVEGDIGFHRVGGENEGGVRPFAVRPQAGQRLADVDGAMKIVKKGWLNDRVVDLPVAVTSPQATAAGVQAALERTRPLVSGPVTLRGEGRTAVLTPRNISAALRFAPAEGGGLRMTLDRAPLQEVVRPQLAGTEQEARDAELRFVGDSPEIEPSEQGTRINWESTFAPFLDVAAKRDARDLPVVYDVREPQVTTEAVRGLGVKEVIGEFSTSGLSGPAARNVAAMAEAVHGTLVRPGETFSLDAHTGALTASKGYVLAPANEDGTGADVLGGGVSQFTSTLYNAVYLAGLADAGHTAHEHFDERYPLARDAITLRSDGSRVDYAFTNNLRKAVAISATAGGSGVTVKLWGTRQYRVESSTGERTGFERPEVLRERREGCVPSDGEFGFTVSDTRVRYDLASNREAGRETTEVRYAPRSVVVCLPPGRDQR</sequence>
<feature type="domain" description="YoaR-like putative peptidoglycan binding" evidence="3">
    <location>
        <begin position="312"/>
        <end position="377"/>
    </location>
</feature>
<keyword evidence="2" id="KW-0472">Membrane</keyword>
<evidence type="ECO:0000256" key="2">
    <source>
        <dbReference type="SAM" id="Phobius"/>
    </source>
</evidence>
<keyword evidence="5" id="KW-1185">Reference proteome</keyword>
<feature type="transmembrane region" description="Helical" evidence="2">
    <location>
        <begin position="63"/>
        <end position="84"/>
    </location>
</feature>
<dbReference type="InterPro" id="IPR022029">
    <property type="entry name" value="YoaR-like_PG-bd"/>
</dbReference>
<dbReference type="InterPro" id="IPR007391">
    <property type="entry name" value="Vancomycin_resist_VanW"/>
</dbReference>
<dbReference type="EMBL" id="MASU01000001">
    <property type="protein sequence ID" value="PXY38425.1"/>
    <property type="molecule type" value="Genomic_DNA"/>
</dbReference>
<feature type="region of interest" description="Disordered" evidence="1">
    <location>
        <begin position="1"/>
        <end position="32"/>
    </location>
</feature>
<dbReference type="InterPro" id="IPR052913">
    <property type="entry name" value="Glycopeptide_resist_protein"/>
</dbReference>